<sequence length="104" mass="11327">MLPKIVGFDVPPLRERVDASADEAITALLDLAPGPRWAELFVMKCESLASQPSLAEVRVEGSRIFFYGSINDARALADAVISLVNVLNDQLMREGNDNASQHSD</sequence>
<evidence type="ECO:0000313" key="1">
    <source>
        <dbReference type="EMBL" id="PJL28294.1"/>
    </source>
</evidence>
<reference evidence="1 2" key="1">
    <citation type="journal article" date="2017" name="Front. Microbiol.">
        <title>Double-Face Meets the Bacterial World: The Opportunistic Pathogen Stenotrophomonas maltophilia.</title>
        <authorList>
            <person name="Lira F."/>
            <person name="Berg G."/>
            <person name="Martinez J.L."/>
        </authorList>
    </citation>
    <scope>NUCLEOTIDE SEQUENCE [LARGE SCALE GENOMIC DNA]</scope>
    <source>
        <strain evidence="1 2">EA1</strain>
    </source>
</reference>
<evidence type="ECO:0000313" key="2">
    <source>
        <dbReference type="Proteomes" id="UP000230167"/>
    </source>
</evidence>
<dbReference type="EMBL" id="NEQV01000004">
    <property type="protein sequence ID" value="PJL28294.1"/>
    <property type="molecule type" value="Genomic_DNA"/>
</dbReference>
<gene>
    <name evidence="1" type="ORF">B9Y64_13820</name>
</gene>
<name>A0A2J0UB50_STEMA</name>
<accession>A0A2J0UB50</accession>
<comment type="caution">
    <text evidence="1">The sequence shown here is derived from an EMBL/GenBank/DDBJ whole genome shotgun (WGS) entry which is preliminary data.</text>
</comment>
<proteinExistence type="predicted"/>
<organism evidence="1 2">
    <name type="scientific">Stenotrophomonas maltophilia</name>
    <name type="common">Pseudomonas maltophilia</name>
    <name type="synonym">Xanthomonas maltophilia</name>
    <dbReference type="NCBI Taxonomy" id="40324"/>
    <lineage>
        <taxon>Bacteria</taxon>
        <taxon>Pseudomonadati</taxon>
        <taxon>Pseudomonadota</taxon>
        <taxon>Gammaproteobacteria</taxon>
        <taxon>Lysobacterales</taxon>
        <taxon>Lysobacteraceae</taxon>
        <taxon>Stenotrophomonas</taxon>
        <taxon>Stenotrophomonas maltophilia group</taxon>
    </lineage>
</organism>
<protein>
    <submittedName>
        <fullName evidence="1">Uncharacterized protein</fullName>
    </submittedName>
</protein>
<dbReference type="OrthoDB" id="6045232at2"/>
<dbReference type="Proteomes" id="UP000230167">
    <property type="component" value="Unassembled WGS sequence"/>
</dbReference>
<dbReference type="AlphaFoldDB" id="A0A2J0UB50"/>